<dbReference type="OrthoDB" id="5366209at2"/>
<keyword evidence="4" id="KW-1185">Reference proteome</keyword>
<feature type="domain" description="Helix-turn-helix type 11" evidence="1">
    <location>
        <begin position="7"/>
        <end position="43"/>
    </location>
</feature>
<evidence type="ECO:0000259" key="1">
    <source>
        <dbReference type="Pfam" id="PF08279"/>
    </source>
</evidence>
<dbReference type="PROSITE" id="PS52050">
    <property type="entry name" value="WYL"/>
    <property type="match status" value="1"/>
</dbReference>
<dbReference type="EMBL" id="NXLV01000002">
    <property type="protein sequence ID" value="RDU71864.1"/>
    <property type="molecule type" value="Genomic_DNA"/>
</dbReference>
<dbReference type="InterPro" id="IPR036388">
    <property type="entry name" value="WH-like_DNA-bd_sf"/>
</dbReference>
<name>A0A3D8J4Q6_9HELI</name>
<evidence type="ECO:0000259" key="2">
    <source>
        <dbReference type="Pfam" id="PF25583"/>
    </source>
</evidence>
<accession>A0A3D8J4Q6</accession>
<dbReference type="PANTHER" id="PTHR34580">
    <property type="match status" value="1"/>
</dbReference>
<dbReference type="PANTHER" id="PTHR34580:SF1">
    <property type="entry name" value="PROTEIN PAFC"/>
    <property type="match status" value="1"/>
</dbReference>
<dbReference type="Gene3D" id="1.10.10.10">
    <property type="entry name" value="Winged helix-like DNA-binding domain superfamily/Winged helix DNA-binding domain"/>
    <property type="match status" value="1"/>
</dbReference>
<reference evidence="3 4" key="1">
    <citation type="submission" date="2018-04" db="EMBL/GenBank/DDBJ databases">
        <title>Novel Campyloabacter and Helicobacter Species and Strains.</title>
        <authorList>
            <person name="Mannion A.J."/>
            <person name="Shen Z."/>
            <person name="Fox J.G."/>
        </authorList>
    </citation>
    <scope>NUCLEOTIDE SEQUENCE [LARGE SCALE GENOMIC DNA]</scope>
    <source>
        <strain evidence="3 4">MIT 04-9366</strain>
    </source>
</reference>
<sequence>METTHQRLMNIIKRLYAGEKLKISTLAKDYNVSTKTIQRDLKERLKSSSLIKEGHQFFLKTQGEQEDFIIDCLCNFAQSMGEEFALITSQIFSKYQAIKDDTSFLQLQAKSLTQKLDIILSLQNAMKKSTQISLSYQGETLSGIQPYKIASINAQWYLFAKKEERMLFLCLEKIEKVKLLRKRFVFSKESFRRFEAEFFKEPKILISLFVYPEVAPLFKQKHFASHQKVIEDKDGNLIIEFLSNNLLGIEQEILKNLPYIAVLEPQELKEKIEEKVLAYAKRIS</sequence>
<evidence type="ECO:0000313" key="3">
    <source>
        <dbReference type="EMBL" id="RDU71864.1"/>
    </source>
</evidence>
<dbReference type="Pfam" id="PF08279">
    <property type="entry name" value="HTH_11"/>
    <property type="match status" value="1"/>
</dbReference>
<feature type="domain" description="WCX" evidence="2">
    <location>
        <begin position="204"/>
        <end position="277"/>
    </location>
</feature>
<dbReference type="AlphaFoldDB" id="A0A3D8J4Q6"/>
<proteinExistence type="predicted"/>
<protein>
    <submittedName>
        <fullName evidence="3">Uncharacterized protein</fullName>
    </submittedName>
</protein>
<evidence type="ECO:0000313" key="4">
    <source>
        <dbReference type="Proteomes" id="UP000257045"/>
    </source>
</evidence>
<dbReference type="InterPro" id="IPR013196">
    <property type="entry name" value="HTH_11"/>
</dbReference>
<dbReference type="Pfam" id="PF25583">
    <property type="entry name" value="WCX"/>
    <property type="match status" value="1"/>
</dbReference>
<comment type="caution">
    <text evidence="3">The sequence shown here is derived from an EMBL/GenBank/DDBJ whole genome shotgun (WGS) entry which is preliminary data.</text>
</comment>
<dbReference type="InterPro" id="IPR057727">
    <property type="entry name" value="WCX_dom"/>
</dbReference>
<dbReference type="InterPro" id="IPR051534">
    <property type="entry name" value="CBASS_pafABC_assoc_protein"/>
</dbReference>
<dbReference type="Proteomes" id="UP000257045">
    <property type="component" value="Unassembled WGS sequence"/>
</dbReference>
<dbReference type="RefSeq" id="WP_115569074.1">
    <property type="nucleotide sequence ID" value="NZ_NXLV01000002.1"/>
</dbReference>
<gene>
    <name evidence="3" type="ORF">CQA58_02135</name>
</gene>
<organism evidence="3 4">
    <name type="scientific">Helicobacter brantae</name>
    <dbReference type="NCBI Taxonomy" id="375927"/>
    <lineage>
        <taxon>Bacteria</taxon>
        <taxon>Pseudomonadati</taxon>
        <taxon>Campylobacterota</taxon>
        <taxon>Epsilonproteobacteria</taxon>
        <taxon>Campylobacterales</taxon>
        <taxon>Helicobacteraceae</taxon>
        <taxon>Helicobacter</taxon>
    </lineage>
</organism>